<feature type="domain" description="GST C-terminal" evidence="3">
    <location>
        <begin position="84"/>
        <end position="211"/>
    </location>
</feature>
<dbReference type="SFLD" id="SFLDS00019">
    <property type="entry name" value="Glutathione_Transferase_(cytos"/>
    <property type="match status" value="1"/>
</dbReference>
<gene>
    <name evidence="4" type="ORF">HRUBRA_00680</name>
</gene>
<dbReference type="Pfam" id="PF02798">
    <property type="entry name" value="GST_N"/>
    <property type="match status" value="1"/>
</dbReference>
<keyword evidence="4" id="KW-0808">Transferase</keyword>
<dbReference type="InterPro" id="IPR004045">
    <property type="entry name" value="Glutathione_S-Trfase_N"/>
</dbReference>
<dbReference type="GO" id="GO:0004364">
    <property type="term" value="F:glutathione transferase activity"/>
    <property type="evidence" value="ECO:0007669"/>
    <property type="project" value="UniProtKB-EC"/>
</dbReference>
<dbReference type="Pfam" id="PF00043">
    <property type="entry name" value="GST_C"/>
    <property type="match status" value="1"/>
</dbReference>
<dbReference type="InterPro" id="IPR036282">
    <property type="entry name" value="Glutathione-S-Trfase_C_sf"/>
</dbReference>
<dbReference type="SUPFAM" id="SSF47616">
    <property type="entry name" value="GST C-terminal domain-like"/>
    <property type="match status" value="1"/>
</dbReference>
<dbReference type="STRING" id="1265313.HRUBRA_00680"/>
<comment type="caution">
    <text evidence="4">The sequence shown here is derived from an EMBL/GenBank/DDBJ whole genome shotgun (WGS) entry which is preliminary data.</text>
</comment>
<evidence type="ECO:0000259" key="3">
    <source>
        <dbReference type="PROSITE" id="PS50405"/>
    </source>
</evidence>
<dbReference type="EMBL" id="AUVB01000020">
    <property type="protein sequence ID" value="KGE04711.1"/>
    <property type="molecule type" value="Genomic_DNA"/>
</dbReference>
<dbReference type="InterPro" id="IPR040079">
    <property type="entry name" value="Glutathione_S-Trfase"/>
</dbReference>
<dbReference type="PROSITE" id="PS50405">
    <property type="entry name" value="GST_CTER"/>
    <property type="match status" value="1"/>
</dbReference>
<evidence type="ECO:0000313" key="5">
    <source>
        <dbReference type="Proteomes" id="UP000029640"/>
    </source>
</evidence>
<dbReference type="Gene3D" id="3.40.30.10">
    <property type="entry name" value="Glutaredoxin"/>
    <property type="match status" value="1"/>
</dbReference>
<dbReference type="PANTHER" id="PTHR44051:SF21">
    <property type="entry name" value="GLUTATHIONE S-TRANSFERASE FAMILY PROTEIN"/>
    <property type="match status" value="1"/>
</dbReference>
<comment type="similarity">
    <text evidence="1">Belongs to the GST superfamily.</text>
</comment>
<dbReference type="HOGENOM" id="CLU_011226_6_4_6"/>
<dbReference type="eggNOG" id="COG0625">
    <property type="taxonomic scope" value="Bacteria"/>
</dbReference>
<dbReference type="InterPro" id="IPR004046">
    <property type="entry name" value="GST_C"/>
</dbReference>
<dbReference type="PROSITE" id="PS50404">
    <property type="entry name" value="GST_NTER"/>
    <property type="match status" value="1"/>
</dbReference>
<dbReference type="Gene3D" id="1.20.1050.10">
    <property type="match status" value="1"/>
</dbReference>
<evidence type="ECO:0000259" key="2">
    <source>
        <dbReference type="PROSITE" id="PS50404"/>
    </source>
</evidence>
<dbReference type="Proteomes" id="UP000029640">
    <property type="component" value="Unassembled WGS sequence"/>
</dbReference>
<feature type="domain" description="GST N-terminal" evidence="2">
    <location>
        <begin position="1"/>
        <end position="78"/>
    </location>
</feature>
<dbReference type="InterPro" id="IPR010987">
    <property type="entry name" value="Glutathione-S-Trfase_C-like"/>
</dbReference>
<protein>
    <submittedName>
        <fullName evidence="4">Glutathione S-transferase</fullName>
        <ecNumber evidence="4">2.5.1.18</ecNumber>
    </submittedName>
</protein>
<keyword evidence="5" id="KW-1185">Reference proteome</keyword>
<dbReference type="SUPFAM" id="SSF52833">
    <property type="entry name" value="Thioredoxin-like"/>
    <property type="match status" value="1"/>
</dbReference>
<sequence>MKLWHCGGARSLRPLWALEELGLAYDLEVLPFPPRLLDKDFLKVNALGTVPYFTDGDTTLTESVAICQYLVDRYPSDGLGLAPGHPDYGDYLNWLHQADATLTFPQTIYLRYTAFEPAPEKLAVAKDYAKWFLARLRRLDAFLEERDYLVADRFTVADIAVGYALYLGRVLRLDDRYQPQTAAYLDRLLARPAFQRADARAPGFNPFPEGR</sequence>
<name>A0A095XY86_9GAMM</name>
<dbReference type="InterPro" id="IPR036249">
    <property type="entry name" value="Thioredoxin-like_sf"/>
</dbReference>
<reference evidence="4 5" key="1">
    <citation type="journal article" date="2014" name="Genome Announc.">
        <title>Genome Sequence of Gammaproteobacterial Pseudohaliea rubra Type Strain DSM 19751, Isolated from Coastal Seawater of the Mediterranean Sea.</title>
        <authorList>
            <person name="Spring S."/>
            <person name="Fiebig A."/>
            <person name="Riedel T."/>
            <person name="Goker M."/>
            <person name="Klenk H.P."/>
        </authorList>
    </citation>
    <scope>NUCLEOTIDE SEQUENCE [LARGE SCALE GENOMIC DNA]</scope>
    <source>
        <strain evidence="4 5">DSM 19751</strain>
    </source>
</reference>
<dbReference type="SFLD" id="SFLDG00358">
    <property type="entry name" value="Main_(cytGST)"/>
    <property type="match status" value="1"/>
</dbReference>
<dbReference type="OrthoDB" id="9810080at2"/>
<proteinExistence type="inferred from homology"/>
<evidence type="ECO:0000256" key="1">
    <source>
        <dbReference type="RuleBase" id="RU003494"/>
    </source>
</evidence>
<dbReference type="PANTHER" id="PTHR44051">
    <property type="entry name" value="GLUTATHIONE S-TRANSFERASE-RELATED"/>
    <property type="match status" value="1"/>
</dbReference>
<dbReference type="CDD" id="cd03046">
    <property type="entry name" value="GST_N_GTT1_like"/>
    <property type="match status" value="1"/>
</dbReference>
<dbReference type="SFLD" id="SFLDG01150">
    <property type="entry name" value="Main.1:_Beta-like"/>
    <property type="match status" value="1"/>
</dbReference>
<evidence type="ECO:0000313" key="4">
    <source>
        <dbReference type="EMBL" id="KGE04711.1"/>
    </source>
</evidence>
<organism evidence="4 5">
    <name type="scientific">Pseudohaliea rubra DSM 19751</name>
    <dbReference type="NCBI Taxonomy" id="1265313"/>
    <lineage>
        <taxon>Bacteria</taxon>
        <taxon>Pseudomonadati</taxon>
        <taxon>Pseudomonadota</taxon>
        <taxon>Gammaproteobacteria</taxon>
        <taxon>Cellvibrionales</taxon>
        <taxon>Halieaceae</taxon>
        <taxon>Pseudohaliea</taxon>
    </lineage>
</organism>
<dbReference type="AlphaFoldDB" id="A0A095XY86"/>
<dbReference type="RefSeq" id="WP_035517823.1">
    <property type="nucleotide sequence ID" value="NZ_KN234789.1"/>
</dbReference>
<dbReference type="EC" id="2.5.1.18" evidence="4"/>
<accession>A0A095XY86</accession>
<dbReference type="PATRIC" id="fig|1265313.6.peg.674"/>